<feature type="coiled-coil region" evidence="1">
    <location>
        <begin position="152"/>
        <end position="204"/>
    </location>
</feature>
<keyword evidence="4" id="KW-1185">Reference proteome</keyword>
<gene>
    <name evidence="3" type="ORF">QBC35DRAFT_495362</name>
</gene>
<feature type="region of interest" description="Disordered" evidence="2">
    <location>
        <begin position="34"/>
        <end position="70"/>
    </location>
</feature>
<dbReference type="EMBL" id="MU864384">
    <property type="protein sequence ID" value="KAK4188707.1"/>
    <property type="molecule type" value="Genomic_DNA"/>
</dbReference>
<organism evidence="3 4">
    <name type="scientific">Podospora australis</name>
    <dbReference type="NCBI Taxonomy" id="1536484"/>
    <lineage>
        <taxon>Eukaryota</taxon>
        <taxon>Fungi</taxon>
        <taxon>Dikarya</taxon>
        <taxon>Ascomycota</taxon>
        <taxon>Pezizomycotina</taxon>
        <taxon>Sordariomycetes</taxon>
        <taxon>Sordariomycetidae</taxon>
        <taxon>Sordariales</taxon>
        <taxon>Podosporaceae</taxon>
        <taxon>Podospora</taxon>
    </lineage>
</organism>
<sequence>MPALLRSATGKYTPARVAAWRAFLDQCRYEDEASQRLTQDPLPVPTGAALRPVPRGPEPPQPLSSNPPGLISVIPSSSSASSLSSSINTNVNPSIAAQQQRKRQANQRLLRQQQAHRAMQRHQKLELAEIEEELAENAVGVRDFAHERAAVNEQSQRQIRQDQELQLRLEQRQENQQKEQEKLSQEIQQELQNLVQEYRQLCIKRHRGPLVPQDEDRYRYLRNMTGPDTRSRVTRYRSSGSSSIDRMSPRERLVRLEFRRLISEDPYFDYTEEERKEELRKGRKKGNESSSAGGASVRMRDQQYASRQQYDHHLPNGGKNIDQNGKQPDLDEKDEESKTGGDEGKNSAVPAKKEDGVLDKVWFWARRKST</sequence>
<dbReference type="Proteomes" id="UP001302126">
    <property type="component" value="Unassembled WGS sequence"/>
</dbReference>
<feature type="compositionally biased region" description="Low complexity" evidence="2">
    <location>
        <begin position="236"/>
        <end position="246"/>
    </location>
</feature>
<accession>A0AAN7AJV6</accession>
<keyword evidence="1" id="KW-0175">Coiled coil</keyword>
<reference evidence="3" key="2">
    <citation type="submission" date="2023-05" db="EMBL/GenBank/DDBJ databases">
        <authorList>
            <consortium name="Lawrence Berkeley National Laboratory"/>
            <person name="Steindorff A."/>
            <person name="Hensen N."/>
            <person name="Bonometti L."/>
            <person name="Westerberg I."/>
            <person name="Brannstrom I.O."/>
            <person name="Guillou S."/>
            <person name="Cros-Aarteil S."/>
            <person name="Calhoun S."/>
            <person name="Haridas S."/>
            <person name="Kuo A."/>
            <person name="Mondo S."/>
            <person name="Pangilinan J."/>
            <person name="Riley R."/>
            <person name="Labutti K."/>
            <person name="Andreopoulos B."/>
            <person name="Lipzen A."/>
            <person name="Chen C."/>
            <person name="Yanf M."/>
            <person name="Daum C."/>
            <person name="Ng V."/>
            <person name="Clum A."/>
            <person name="Ohm R."/>
            <person name="Martin F."/>
            <person name="Silar P."/>
            <person name="Natvig D."/>
            <person name="Lalanne C."/>
            <person name="Gautier V."/>
            <person name="Ament-Velasquez S.L."/>
            <person name="Kruys A."/>
            <person name="Hutchinson M.I."/>
            <person name="Powell A.J."/>
            <person name="Barry K."/>
            <person name="Miller A.N."/>
            <person name="Grigoriev I.V."/>
            <person name="Debuchy R."/>
            <person name="Gladieux P."/>
            <person name="Thoren M.H."/>
            <person name="Johannesson H."/>
        </authorList>
    </citation>
    <scope>NUCLEOTIDE SEQUENCE</scope>
    <source>
        <strain evidence="3">PSN309</strain>
    </source>
</reference>
<evidence type="ECO:0000313" key="4">
    <source>
        <dbReference type="Proteomes" id="UP001302126"/>
    </source>
</evidence>
<feature type="region of interest" description="Disordered" evidence="2">
    <location>
        <begin position="272"/>
        <end position="353"/>
    </location>
</feature>
<evidence type="ECO:0000256" key="2">
    <source>
        <dbReference type="SAM" id="MobiDB-lite"/>
    </source>
</evidence>
<proteinExistence type="predicted"/>
<feature type="region of interest" description="Disordered" evidence="2">
    <location>
        <begin position="214"/>
        <end position="248"/>
    </location>
</feature>
<feature type="compositionally biased region" description="Basic and acidic residues" evidence="2">
    <location>
        <begin position="335"/>
        <end position="353"/>
    </location>
</feature>
<name>A0AAN7AJV6_9PEZI</name>
<feature type="region of interest" description="Disordered" evidence="2">
    <location>
        <begin position="95"/>
        <end position="122"/>
    </location>
</feature>
<comment type="caution">
    <text evidence="3">The sequence shown here is derived from an EMBL/GenBank/DDBJ whole genome shotgun (WGS) entry which is preliminary data.</text>
</comment>
<evidence type="ECO:0000256" key="1">
    <source>
        <dbReference type="SAM" id="Coils"/>
    </source>
</evidence>
<protein>
    <submittedName>
        <fullName evidence="3">Uncharacterized protein</fullName>
    </submittedName>
</protein>
<dbReference type="AlphaFoldDB" id="A0AAN7AJV6"/>
<feature type="compositionally biased region" description="Low complexity" evidence="2">
    <location>
        <begin position="106"/>
        <end position="117"/>
    </location>
</feature>
<reference evidence="3" key="1">
    <citation type="journal article" date="2023" name="Mol. Phylogenet. Evol.">
        <title>Genome-scale phylogeny and comparative genomics of the fungal order Sordariales.</title>
        <authorList>
            <person name="Hensen N."/>
            <person name="Bonometti L."/>
            <person name="Westerberg I."/>
            <person name="Brannstrom I.O."/>
            <person name="Guillou S."/>
            <person name="Cros-Aarteil S."/>
            <person name="Calhoun S."/>
            <person name="Haridas S."/>
            <person name="Kuo A."/>
            <person name="Mondo S."/>
            <person name="Pangilinan J."/>
            <person name="Riley R."/>
            <person name="LaButti K."/>
            <person name="Andreopoulos B."/>
            <person name="Lipzen A."/>
            <person name="Chen C."/>
            <person name="Yan M."/>
            <person name="Daum C."/>
            <person name="Ng V."/>
            <person name="Clum A."/>
            <person name="Steindorff A."/>
            <person name="Ohm R.A."/>
            <person name="Martin F."/>
            <person name="Silar P."/>
            <person name="Natvig D.O."/>
            <person name="Lalanne C."/>
            <person name="Gautier V."/>
            <person name="Ament-Velasquez S.L."/>
            <person name="Kruys A."/>
            <person name="Hutchinson M.I."/>
            <person name="Powell A.J."/>
            <person name="Barry K."/>
            <person name="Miller A.N."/>
            <person name="Grigoriev I.V."/>
            <person name="Debuchy R."/>
            <person name="Gladieux P."/>
            <person name="Hiltunen Thoren M."/>
            <person name="Johannesson H."/>
        </authorList>
    </citation>
    <scope>NUCLEOTIDE SEQUENCE</scope>
    <source>
        <strain evidence="3">PSN309</strain>
    </source>
</reference>
<evidence type="ECO:0000313" key="3">
    <source>
        <dbReference type="EMBL" id="KAK4188707.1"/>
    </source>
</evidence>